<sequence>MLAEISSLLNEKQYNIIVIKCEDLSSPAFLQLCMVDYAVKKDVKVICVSATRNMLAFKAMASKVMIRLSEKLKFLSVSELLPNGFINDDDNTFFACILKHIEEDDKEIFIIFDSFTVFYDFTNTVSHIPAFMRHLQQFNKNLKIKLVVTFQSKDQISNIILHESDIVIRIKRIGNGFAKDVTGQLYVMERSGEAPFAENIFNYHLSDRSARLFPPGMSRPKL</sequence>
<dbReference type="GO" id="GO:0033588">
    <property type="term" value="C:elongator holoenzyme complex"/>
    <property type="evidence" value="ECO:0007669"/>
    <property type="project" value="InterPro"/>
</dbReference>
<evidence type="ECO:0000313" key="4">
    <source>
        <dbReference type="WBParaSite" id="maker-PairedContig_1926-snap-gene-0.21-mRNA-1"/>
    </source>
</evidence>
<evidence type="ECO:0000256" key="3">
    <source>
        <dbReference type="ARBA" id="ARBA00020263"/>
    </source>
</evidence>
<reference evidence="4" key="1">
    <citation type="submission" date="2016-11" db="UniProtKB">
        <authorList>
            <consortium name="WormBaseParasite"/>
        </authorList>
    </citation>
    <scope>IDENTIFICATION</scope>
    <source>
        <strain evidence="4">pt0022</strain>
    </source>
</reference>
<comment type="pathway">
    <text evidence="1">tRNA modification; 5-methoxycarbonylmethyl-2-thiouridine-tRNA biosynthesis.</text>
</comment>
<dbReference type="WBParaSite" id="maker-PairedContig_1926-snap-gene-0.21-mRNA-1">
    <property type="protein sequence ID" value="maker-PairedContig_1926-snap-gene-0.21-mRNA-1"/>
    <property type="gene ID" value="maker-PairedContig_1926-snap-gene-0.21"/>
</dbReference>
<dbReference type="PANTHER" id="PTHR16184:SF6">
    <property type="entry name" value="ELONGATOR COMPLEX PROTEIN 6"/>
    <property type="match status" value="1"/>
</dbReference>
<dbReference type="InterPro" id="IPR027417">
    <property type="entry name" value="P-loop_NTPase"/>
</dbReference>
<comment type="similarity">
    <text evidence="2">Belongs to the ELP6 family.</text>
</comment>
<dbReference type="GO" id="GO:0002098">
    <property type="term" value="P:tRNA wobble uridine modification"/>
    <property type="evidence" value="ECO:0007669"/>
    <property type="project" value="InterPro"/>
</dbReference>
<protein>
    <recommendedName>
        <fullName evidence="3">Elongator complex protein 6</fullName>
    </recommendedName>
</protein>
<name>A0A1I8EGD1_WUCBA</name>
<dbReference type="STRING" id="6293.A0A1I8EGD1"/>
<evidence type="ECO:0000256" key="2">
    <source>
        <dbReference type="ARBA" id="ARBA00008837"/>
    </source>
</evidence>
<organism evidence="4">
    <name type="scientific">Wuchereria bancrofti</name>
    <dbReference type="NCBI Taxonomy" id="6293"/>
    <lineage>
        <taxon>Eukaryota</taxon>
        <taxon>Metazoa</taxon>
        <taxon>Ecdysozoa</taxon>
        <taxon>Nematoda</taxon>
        <taxon>Chromadorea</taxon>
        <taxon>Rhabditida</taxon>
        <taxon>Spirurina</taxon>
        <taxon>Spiruromorpha</taxon>
        <taxon>Filarioidea</taxon>
        <taxon>Onchocercidae</taxon>
        <taxon>Wuchereria</taxon>
    </lineage>
</organism>
<dbReference type="PANTHER" id="PTHR16184">
    <property type="entry name" value="ELONGATOR COMPLEX PROTEIN 6"/>
    <property type="match status" value="1"/>
</dbReference>
<dbReference type="InterPro" id="IPR018627">
    <property type="entry name" value="ELP6"/>
</dbReference>
<accession>A0A1I8EGD1</accession>
<dbReference type="AlphaFoldDB" id="A0A1I8EGD1"/>
<evidence type="ECO:0000256" key="1">
    <source>
        <dbReference type="ARBA" id="ARBA00005043"/>
    </source>
</evidence>
<dbReference type="Gene3D" id="3.40.50.300">
    <property type="entry name" value="P-loop containing nucleotide triphosphate hydrolases"/>
    <property type="match status" value="1"/>
</dbReference>
<proteinExistence type="inferred from homology"/>